<dbReference type="Proteomes" id="UP000556026">
    <property type="component" value="Unassembled WGS sequence"/>
</dbReference>
<dbReference type="InterPro" id="IPR013560">
    <property type="entry name" value="DUF1722"/>
</dbReference>
<feature type="domain" description="DUF1722" evidence="1">
    <location>
        <begin position="190"/>
        <end position="306"/>
    </location>
</feature>
<dbReference type="RefSeq" id="WP_183355098.1">
    <property type="nucleotide sequence ID" value="NZ_BLXX01000007.1"/>
</dbReference>
<comment type="caution">
    <text evidence="2">The sequence shown here is derived from an EMBL/GenBank/DDBJ whole genome shotgun (WGS) entry which is preliminary data.</text>
</comment>
<proteinExistence type="predicted"/>
<dbReference type="InterPro" id="IPR007553">
    <property type="entry name" value="2-thiour_desulf"/>
</dbReference>
<name>A0A6V8MK11_9BACT</name>
<reference evidence="3" key="1">
    <citation type="submission" date="2020-06" db="EMBL/GenBank/DDBJ databases">
        <title>Draft genomic sequence of Geomonas sp. Red330.</title>
        <authorList>
            <person name="Itoh H."/>
            <person name="Zhenxing X."/>
            <person name="Ushijima N."/>
            <person name="Masuda Y."/>
            <person name="Shiratori Y."/>
            <person name="Senoo K."/>
        </authorList>
    </citation>
    <scope>NUCLEOTIDE SEQUENCE [LARGE SCALE GENOMIC DNA]</scope>
    <source>
        <strain evidence="3">Red330</strain>
    </source>
</reference>
<dbReference type="Pfam" id="PF04463">
    <property type="entry name" value="2-thiour_desulf"/>
    <property type="match status" value="1"/>
</dbReference>
<dbReference type="InterPro" id="IPR017087">
    <property type="entry name" value="UCP037004"/>
</dbReference>
<keyword evidence="3" id="KW-1185">Reference proteome</keyword>
<evidence type="ECO:0000313" key="2">
    <source>
        <dbReference type="EMBL" id="GFO60292.1"/>
    </source>
</evidence>
<dbReference type="PANTHER" id="PTHR30087:SF0">
    <property type="entry name" value="INNER MEMBRANE PROTEIN"/>
    <property type="match status" value="1"/>
</dbReference>
<accession>A0A6V8MK11</accession>
<dbReference type="Pfam" id="PF08349">
    <property type="entry name" value="DUF1722"/>
    <property type="match status" value="1"/>
</dbReference>
<evidence type="ECO:0000313" key="3">
    <source>
        <dbReference type="Proteomes" id="UP000556026"/>
    </source>
</evidence>
<dbReference type="AlphaFoldDB" id="A0A6V8MK11"/>
<gene>
    <name evidence="2" type="ORF">GMST_26170</name>
</gene>
<sequence>MNDQIAVGISSCLLGEKVRYDGGHRHDRYITGTLGKFFRFLPVCPEVECGMPVPREAMRLEGNPATPRLVTVKSRQDKTEQMRSFCRERVAALKGEGLCGFIFKKNSPSSGLHRVKVYNSGMPAKNGRGLFAAEVVRQFPFLPVEEEGRLCDPVLRENFIERVFTYARWKAFLAGEPGLGDLVGFHTAHKLLVMAHSPTLYRELGALVGNGKNLKKAELFQRYEELLMMAMALIATVKKHTNVLMHIMGYFKTVLSREEKEELLELIRQYHDRLVPQIVPVTMLKHYCLKFDDQYLNGQIYLSPHPTELALRNHV</sequence>
<dbReference type="PANTHER" id="PTHR30087">
    <property type="entry name" value="INNER MEMBRANE PROTEIN"/>
    <property type="match status" value="1"/>
</dbReference>
<dbReference type="EMBL" id="BLXX01000007">
    <property type="protein sequence ID" value="GFO60292.1"/>
    <property type="molecule type" value="Genomic_DNA"/>
</dbReference>
<evidence type="ECO:0000259" key="1">
    <source>
        <dbReference type="Pfam" id="PF08349"/>
    </source>
</evidence>
<dbReference type="PIRSF" id="PIRSF037004">
    <property type="entry name" value="UCP037004"/>
    <property type="match status" value="1"/>
</dbReference>
<protein>
    <recommendedName>
        <fullName evidence="1">DUF1722 domain-containing protein</fullName>
    </recommendedName>
</protein>
<organism evidence="2 3">
    <name type="scientific">Geomonas silvestris</name>
    <dbReference type="NCBI Taxonomy" id="2740184"/>
    <lineage>
        <taxon>Bacteria</taxon>
        <taxon>Pseudomonadati</taxon>
        <taxon>Thermodesulfobacteriota</taxon>
        <taxon>Desulfuromonadia</taxon>
        <taxon>Geobacterales</taxon>
        <taxon>Geobacteraceae</taxon>
        <taxon>Geomonas</taxon>
    </lineage>
</organism>